<keyword evidence="4" id="KW-1185">Reference proteome</keyword>
<feature type="domain" description="HTH araC/xylS-type" evidence="2">
    <location>
        <begin position="8"/>
        <end position="73"/>
    </location>
</feature>
<dbReference type="InterPro" id="IPR050959">
    <property type="entry name" value="MarA-like"/>
</dbReference>
<dbReference type="PANTHER" id="PTHR47504:SF5">
    <property type="entry name" value="RIGHT ORIGIN-BINDING PROTEIN"/>
    <property type="match status" value="1"/>
</dbReference>
<evidence type="ECO:0000256" key="1">
    <source>
        <dbReference type="ARBA" id="ARBA00023125"/>
    </source>
</evidence>
<dbReference type="PANTHER" id="PTHR47504">
    <property type="entry name" value="RIGHT ORIGIN-BINDING PROTEIN"/>
    <property type="match status" value="1"/>
</dbReference>
<gene>
    <name evidence="3" type="ORF">J2S17_000202</name>
</gene>
<keyword evidence="1" id="KW-0238">DNA-binding</keyword>
<evidence type="ECO:0000313" key="4">
    <source>
        <dbReference type="Proteomes" id="UP001238088"/>
    </source>
</evidence>
<accession>A0ABU0AAQ0</accession>
<comment type="caution">
    <text evidence="3">The sequence shown here is derived from an EMBL/GenBank/DDBJ whole genome shotgun (WGS) entry which is preliminary data.</text>
</comment>
<dbReference type="Gene3D" id="1.10.10.60">
    <property type="entry name" value="Homeodomain-like"/>
    <property type="match status" value="1"/>
</dbReference>
<reference evidence="3 4" key="1">
    <citation type="submission" date="2023-07" db="EMBL/GenBank/DDBJ databases">
        <title>Genomic Encyclopedia of Type Strains, Phase IV (KMG-IV): sequencing the most valuable type-strain genomes for metagenomic binning, comparative biology and taxonomic classification.</title>
        <authorList>
            <person name="Goeker M."/>
        </authorList>
    </citation>
    <scope>NUCLEOTIDE SEQUENCE [LARGE SCALE GENOMIC DNA]</scope>
    <source>
        <strain evidence="3 4">DSM 23494</strain>
    </source>
</reference>
<dbReference type="PROSITE" id="PS01124">
    <property type="entry name" value="HTH_ARAC_FAMILY_2"/>
    <property type="match status" value="1"/>
</dbReference>
<proteinExistence type="predicted"/>
<evidence type="ECO:0000259" key="2">
    <source>
        <dbReference type="PROSITE" id="PS01124"/>
    </source>
</evidence>
<organism evidence="3 4">
    <name type="scientific">Cytobacillus purgationiresistens</name>
    <dbReference type="NCBI Taxonomy" id="863449"/>
    <lineage>
        <taxon>Bacteria</taxon>
        <taxon>Bacillati</taxon>
        <taxon>Bacillota</taxon>
        <taxon>Bacilli</taxon>
        <taxon>Bacillales</taxon>
        <taxon>Bacillaceae</taxon>
        <taxon>Cytobacillus</taxon>
    </lineage>
</organism>
<name>A0ABU0AAQ0_9BACI</name>
<dbReference type="Proteomes" id="UP001238088">
    <property type="component" value="Unassembled WGS sequence"/>
</dbReference>
<dbReference type="InterPro" id="IPR018060">
    <property type="entry name" value="HTH_AraC"/>
</dbReference>
<sequence length="73" mass="8710">MDMLRNMNNAMQYIEDHLTKNIDYKGFSEFALCSEYHFKRMFSFLAGMILSECVRKRRLTLAAFKLTHTYSVM</sequence>
<protein>
    <submittedName>
        <fullName evidence="3">AraC-like DNA-binding protein</fullName>
    </submittedName>
</protein>
<dbReference type="EMBL" id="JAUSUB010000001">
    <property type="protein sequence ID" value="MDQ0268333.1"/>
    <property type="molecule type" value="Genomic_DNA"/>
</dbReference>
<evidence type="ECO:0000313" key="3">
    <source>
        <dbReference type="EMBL" id="MDQ0268333.1"/>
    </source>
</evidence>